<dbReference type="InParanoid" id="A0A6P4AQN2"/>
<dbReference type="GO" id="GO:0098542">
    <property type="term" value="P:defense response to other organism"/>
    <property type="evidence" value="ECO:0007669"/>
    <property type="project" value="InterPro"/>
</dbReference>
<dbReference type="InterPro" id="IPR044839">
    <property type="entry name" value="NDR1-like"/>
</dbReference>
<dbReference type="GO" id="GO:0009506">
    <property type="term" value="C:plasmodesma"/>
    <property type="evidence" value="ECO:0007669"/>
    <property type="project" value="TreeGrafter"/>
</dbReference>
<comment type="subcellular location">
    <subcellularLocation>
        <location evidence="1">Membrane</location>
    </subcellularLocation>
</comment>
<protein>
    <submittedName>
        <fullName evidence="4">Uncharacterized protein LOC107432231</fullName>
    </submittedName>
</protein>
<sequence>MSLGPQAPVVEMDSLFVSKLNASKTKLAANWDIMVTIWNPSLISKIYFNRVEGLISYKDTALSTNSMEPFTLGLKEQRAIRMRFSTTGFEGDQPVVKGRVSQMIRKDYEGGLTVRFNMQIMVWATYKNGWWGTQRVMMNPTCNDMRVRFLPGGIGFGRWLGENPMTCSVPLLIL</sequence>
<evidence type="ECO:0000256" key="2">
    <source>
        <dbReference type="ARBA" id="ARBA00023136"/>
    </source>
</evidence>
<accession>A0A6P4AQN2</accession>
<dbReference type="RefSeq" id="XP_015898814.3">
    <property type="nucleotide sequence ID" value="XM_016043328.3"/>
</dbReference>
<dbReference type="PANTHER" id="PTHR31415">
    <property type="entry name" value="OS05G0367900 PROTEIN"/>
    <property type="match status" value="1"/>
</dbReference>
<evidence type="ECO:0000313" key="4">
    <source>
        <dbReference type="RefSeq" id="XP_015898814.3"/>
    </source>
</evidence>
<organism evidence="3 4">
    <name type="scientific">Ziziphus jujuba</name>
    <name type="common">Chinese jujube</name>
    <name type="synonym">Ziziphus sativa</name>
    <dbReference type="NCBI Taxonomy" id="326968"/>
    <lineage>
        <taxon>Eukaryota</taxon>
        <taxon>Viridiplantae</taxon>
        <taxon>Streptophyta</taxon>
        <taxon>Embryophyta</taxon>
        <taxon>Tracheophyta</taxon>
        <taxon>Spermatophyta</taxon>
        <taxon>Magnoliopsida</taxon>
        <taxon>eudicotyledons</taxon>
        <taxon>Gunneridae</taxon>
        <taxon>Pentapetalae</taxon>
        <taxon>rosids</taxon>
        <taxon>fabids</taxon>
        <taxon>Rosales</taxon>
        <taxon>Rhamnaceae</taxon>
        <taxon>Paliureae</taxon>
        <taxon>Ziziphus</taxon>
    </lineage>
</organism>
<name>A0A6P4AQN2_ZIZJJ</name>
<evidence type="ECO:0000256" key="1">
    <source>
        <dbReference type="ARBA" id="ARBA00004370"/>
    </source>
</evidence>
<reference evidence="4" key="1">
    <citation type="submission" date="2025-08" db="UniProtKB">
        <authorList>
            <consortium name="RefSeq"/>
        </authorList>
    </citation>
    <scope>IDENTIFICATION</scope>
    <source>
        <tissue evidence="4">Seedling</tissue>
    </source>
</reference>
<dbReference type="Proteomes" id="UP001652623">
    <property type="component" value="Chromosome 11"/>
</dbReference>
<dbReference type="PANTHER" id="PTHR31415:SF173">
    <property type="entry name" value="PROTEIN, PUTATIVE-RELATED"/>
    <property type="match status" value="1"/>
</dbReference>
<gene>
    <name evidence="4" type="primary">LOC107432231</name>
</gene>
<dbReference type="GeneID" id="107432231"/>
<keyword evidence="2" id="KW-0472">Membrane</keyword>
<dbReference type="KEGG" id="zju:107432231"/>
<evidence type="ECO:0000313" key="3">
    <source>
        <dbReference type="Proteomes" id="UP001652623"/>
    </source>
</evidence>
<proteinExistence type="predicted"/>
<keyword evidence="3" id="KW-1185">Reference proteome</keyword>
<dbReference type="GO" id="GO:0005886">
    <property type="term" value="C:plasma membrane"/>
    <property type="evidence" value="ECO:0007669"/>
    <property type="project" value="TreeGrafter"/>
</dbReference>
<dbReference type="AlphaFoldDB" id="A0A6P4AQN2"/>